<reference evidence="1" key="1">
    <citation type="submission" date="2025-08" db="UniProtKB">
        <authorList>
            <consortium name="Ensembl"/>
        </authorList>
    </citation>
    <scope>IDENTIFICATION</scope>
</reference>
<reference evidence="1" key="2">
    <citation type="submission" date="2025-09" db="UniProtKB">
        <authorList>
            <consortium name="Ensembl"/>
        </authorList>
    </citation>
    <scope>IDENTIFICATION</scope>
</reference>
<dbReference type="Proteomes" id="UP000694422">
    <property type="component" value="Unplaced"/>
</dbReference>
<organism evidence="1 2">
    <name type="scientific">Spermophilus dauricus</name>
    <name type="common">Daurian ground squirrel</name>
    <dbReference type="NCBI Taxonomy" id="99837"/>
    <lineage>
        <taxon>Eukaryota</taxon>
        <taxon>Metazoa</taxon>
        <taxon>Chordata</taxon>
        <taxon>Craniata</taxon>
        <taxon>Vertebrata</taxon>
        <taxon>Euteleostomi</taxon>
        <taxon>Mammalia</taxon>
        <taxon>Eutheria</taxon>
        <taxon>Euarchontoglires</taxon>
        <taxon>Glires</taxon>
        <taxon>Rodentia</taxon>
        <taxon>Sciuromorpha</taxon>
        <taxon>Sciuridae</taxon>
        <taxon>Xerinae</taxon>
        <taxon>Marmotini</taxon>
        <taxon>Spermophilus</taxon>
    </lineage>
</organism>
<name>A0A8C9PG32_SPEDA</name>
<sequence>MYIKPALPCLPFFVVSSINLLSRPEWGWQGSATVTGVAEANCYIFRTEKLFILKKKANQKKKKLDSHAN</sequence>
<dbReference type="AlphaFoldDB" id="A0A8C9PG32"/>
<accession>A0A8C9PG32</accession>
<dbReference type="Ensembl" id="ENSSDAT00000009663.1">
    <property type="protein sequence ID" value="ENSSDAP00000008496.1"/>
    <property type="gene ID" value="ENSSDAG00000007756.1"/>
</dbReference>
<protein>
    <submittedName>
        <fullName evidence="1">Uncharacterized protein</fullName>
    </submittedName>
</protein>
<proteinExistence type="predicted"/>
<keyword evidence="2" id="KW-1185">Reference proteome</keyword>
<evidence type="ECO:0000313" key="2">
    <source>
        <dbReference type="Proteomes" id="UP000694422"/>
    </source>
</evidence>
<evidence type="ECO:0000313" key="1">
    <source>
        <dbReference type="Ensembl" id="ENSSDAP00000008496.1"/>
    </source>
</evidence>